<proteinExistence type="predicted"/>
<name>A0A1B9F5R9_9BACT</name>
<reference evidence="2 3" key="1">
    <citation type="submission" date="2016-06" db="EMBL/GenBank/DDBJ databases">
        <title>Respiratory ammonification of nitrate coupled to the oxidation of elemental sulfur in deep-sea autotrophic thermophilic bacteria.</title>
        <authorList>
            <person name="Slobodkina G.B."/>
            <person name="Mardanov A.V."/>
            <person name="Ravin N.V."/>
            <person name="Frolova A.A."/>
            <person name="Viryasiv M.B."/>
            <person name="Chernyh N.A."/>
            <person name="Bonch-Osmolovskaya E.A."/>
            <person name="Slobodkin A.I."/>
        </authorList>
    </citation>
    <scope>NUCLEOTIDE SEQUENCE [LARGE SCALE GENOMIC DNA]</scope>
    <source>
        <strain evidence="2 3">S69</strain>
    </source>
</reference>
<evidence type="ECO:0000256" key="1">
    <source>
        <dbReference type="SAM" id="SignalP"/>
    </source>
</evidence>
<accession>A0A1B9F5R9</accession>
<dbReference type="Gene3D" id="3.10.450.710">
    <property type="entry name" value="Tgt2/MlaC"/>
    <property type="match status" value="1"/>
</dbReference>
<gene>
    <name evidence="2" type="ORF">DBT_1597</name>
</gene>
<feature type="signal peptide" evidence="1">
    <location>
        <begin position="1"/>
        <end position="24"/>
    </location>
</feature>
<dbReference type="InterPro" id="IPR008869">
    <property type="entry name" value="MlaC/ttg2D"/>
</dbReference>
<comment type="caution">
    <text evidence="2">The sequence shown here is derived from an EMBL/GenBank/DDBJ whole genome shotgun (WGS) entry which is preliminary data.</text>
</comment>
<dbReference type="PANTHER" id="PTHR36573:SF1">
    <property type="entry name" value="INTERMEMBRANE PHOSPHOLIPID TRANSPORT SYSTEM BINDING PROTEIN MLAC"/>
    <property type="match status" value="1"/>
</dbReference>
<keyword evidence="3" id="KW-1185">Reference proteome</keyword>
<dbReference type="OrthoDB" id="9798905at2"/>
<dbReference type="PANTHER" id="PTHR36573">
    <property type="entry name" value="INTERMEMBRANE PHOSPHOLIPID TRANSPORT SYSTEM BINDING PROTEIN MLAC"/>
    <property type="match status" value="1"/>
</dbReference>
<dbReference type="Proteomes" id="UP000093080">
    <property type="component" value="Unassembled WGS sequence"/>
</dbReference>
<dbReference type="STRING" id="1156395.DBT_1597"/>
<dbReference type="AlphaFoldDB" id="A0A1B9F5R9"/>
<feature type="chain" id="PRO_5008626197" evidence="1">
    <location>
        <begin position="25"/>
        <end position="212"/>
    </location>
</feature>
<protein>
    <submittedName>
        <fullName evidence="2">ABC-type transport system</fullName>
    </submittedName>
</protein>
<evidence type="ECO:0000313" key="2">
    <source>
        <dbReference type="EMBL" id="OCC15111.1"/>
    </source>
</evidence>
<organism evidence="2 3">
    <name type="scientific">Dissulfuribacter thermophilus</name>
    <dbReference type="NCBI Taxonomy" id="1156395"/>
    <lineage>
        <taxon>Bacteria</taxon>
        <taxon>Pseudomonadati</taxon>
        <taxon>Thermodesulfobacteriota</taxon>
        <taxon>Dissulfuribacteria</taxon>
        <taxon>Dissulfuribacterales</taxon>
        <taxon>Dissulfuribacteraceae</taxon>
        <taxon>Dissulfuribacter</taxon>
    </lineage>
</organism>
<dbReference type="RefSeq" id="WP_067618646.1">
    <property type="nucleotide sequence ID" value="NZ_MAGO01000007.1"/>
</dbReference>
<dbReference type="EMBL" id="MAGO01000007">
    <property type="protein sequence ID" value="OCC15111.1"/>
    <property type="molecule type" value="Genomic_DNA"/>
</dbReference>
<dbReference type="Pfam" id="PF05494">
    <property type="entry name" value="MlaC"/>
    <property type="match status" value="1"/>
</dbReference>
<keyword evidence="1" id="KW-0732">Signal</keyword>
<sequence>MKRNSVILPIILLTVALNFGIAFANNSFKGPQQVVQTAIDSVIETLKKYPCINKADANCKKQKDRIHEIAGKFIDFDQVGKLALGRFRRHFSKEEWQEFKILFRELLENTYMKRLQEYSGEKIVFESVRRLSEVKAQVDTKVISSTKSIPVSYRLVKRDGCWKVYDILVEGVSLLKNYRQQFTSILRSKKPAYLNKLLERKVASLEKGDGGE</sequence>
<evidence type="ECO:0000313" key="3">
    <source>
        <dbReference type="Proteomes" id="UP000093080"/>
    </source>
</evidence>
<dbReference type="InterPro" id="IPR042245">
    <property type="entry name" value="Tgt2/MlaC_sf"/>
</dbReference>
<dbReference type="PIRSF" id="PIRSF004649">
    <property type="entry name" value="MlaC"/>
    <property type="match status" value="1"/>
</dbReference>